<protein>
    <submittedName>
        <fullName evidence="2">Membrane protein</fullName>
    </submittedName>
</protein>
<gene>
    <name evidence="2" type="ORF">GCM10010909_19880</name>
</gene>
<evidence type="ECO:0000313" key="3">
    <source>
        <dbReference type="Proteomes" id="UP001156641"/>
    </source>
</evidence>
<evidence type="ECO:0000313" key="2">
    <source>
        <dbReference type="EMBL" id="GLR67307.1"/>
    </source>
</evidence>
<keyword evidence="3" id="KW-1185">Reference proteome</keyword>
<keyword evidence="1" id="KW-1133">Transmembrane helix</keyword>
<feature type="transmembrane region" description="Helical" evidence="1">
    <location>
        <begin position="45"/>
        <end position="63"/>
    </location>
</feature>
<feature type="transmembrane region" description="Helical" evidence="1">
    <location>
        <begin position="118"/>
        <end position="137"/>
    </location>
</feature>
<proteinExistence type="predicted"/>
<feature type="transmembrane region" description="Helical" evidence="1">
    <location>
        <begin position="87"/>
        <end position="112"/>
    </location>
</feature>
<dbReference type="InterPro" id="IPR046513">
    <property type="entry name" value="DUF6691"/>
</dbReference>
<feature type="transmembrane region" description="Helical" evidence="1">
    <location>
        <begin position="7"/>
        <end position="25"/>
    </location>
</feature>
<evidence type="ECO:0000256" key="1">
    <source>
        <dbReference type="SAM" id="Phobius"/>
    </source>
</evidence>
<accession>A0ABQ6A6J2</accession>
<dbReference type="RefSeq" id="WP_284258036.1">
    <property type="nucleotide sequence ID" value="NZ_BSOS01000065.1"/>
</dbReference>
<keyword evidence="1" id="KW-0812">Transmembrane</keyword>
<dbReference type="Proteomes" id="UP001156641">
    <property type="component" value="Unassembled WGS sequence"/>
</dbReference>
<organism evidence="2 3">
    <name type="scientific">Acidocella aquatica</name>
    <dbReference type="NCBI Taxonomy" id="1922313"/>
    <lineage>
        <taxon>Bacteria</taxon>
        <taxon>Pseudomonadati</taxon>
        <taxon>Pseudomonadota</taxon>
        <taxon>Alphaproteobacteria</taxon>
        <taxon>Acetobacterales</taxon>
        <taxon>Acidocellaceae</taxon>
        <taxon>Acidocella</taxon>
    </lineage>
</organism>
<reference evidence="3" key="1">
    <citation type="journal article" date="2019" name="Int. J. Syst. Evol. Microbiol.">
        <title>The Global Catalogue of Microorganisms (GCM) 10K type strain sequencing project: providing services to taxonomists for standard genome sequencing and annotation.</title>
        <authorList>
            <consortium name="The Broad Institute Genomics Platform"/>
            <consortium name="The Broad Institute Genome Sequencing Center for Infectious Disease"/>
            <person name="Wu L."/>
            <person name="Ma J."/>
        </authorList>
    </citation>
    <scope>NUCLEOTIDE SEQUENCE [LARGE SCALE GENOMIC DNA]</scope>
    <source>
        <strain evidence="3">NBRC 112502</strain>
    </source>
</reference>
<name>A0ABQ6A6J2_9PROT</name>
<dbReference type="EMBL" id="BSOS01000065">
    <property type="protein sequence ID" value="GLR67307.1"/>
    <property type="molecule type" value="Genomic_DNA"/>
</dbReference>
<sequence>MRPTHIFSAFAFGLILGAGLILSGMADPDRVKAFLDVSGAWNPSLALVMGGAIAVAAPAFVWAKRRRLTPRGCAAASPGDKLASTKLVLGAAIFGLGWGLSGICPGPGIVLLGYGARGAIIFAVTMVIGARLAGLFAPPGDA</sequence>
<keyword evidence="1" id="KW-0472">Membrane</keyword>
<comment type="caution">
    <text evidence="2">The sequence shown here is derived from an EMBL/GenBank/DDBJ whole genome shotgun (WGS) entry which is preliminary data.</text>
</comment>
<dbReference type="Pfam" id="PF20398">
    <property type="entry name" value="DUF6691"/>
    <property type="match status" value="1"/>
</dbReference>